<feature type="non-terminal residue" evidence="2">
    <location>
        <position position="1"/>
    </location>
</feature>
<dbReference type="Pfam" id="PF23724">
    <property type="entry name" value="Dredd_2nd"/>
    <property type="match status" value="1"/>
</dbReference>
<dbReference type="AlphaFoldDB" id="A0AAD8A9D0"/>
<organism evidence="2 3">
    <name type="scientific">Diploptera punctata</name>
    <name type="common">Pacific beetle cockroach</name>
    <dbReference type="NCBI Taxonomy" id="6984"/>
    <lineage>
        <taxon>Eukaryota</taxon>
        <taxon>Metazoa</taxon>
        <taxon>Ecdysozoa</taxon>
        <taxon>Arthropoda</taxon>
        <taxon>Hexapoda</taxon>
        <taxon>Insecta</taxon>
        <taxon>Pterygota</taxon>
        <taxon>Neoptera</taxon>
        <taxon>Polyneoptera</taxon>
        <taxon>Dictyoptera</taxon>
        <taxon>Blattodea</taxon>
        <taxon>Blaberoidea</taxon>
        <taxon>Blaberidae</taxon>
        <taxon>Diplopterinae</taxon>
        <taxon>Diploptera</taxon>
    </lineage>
</organism>
<reference evidence="2" key="1">
    <citation type="journal article" date="2023" name="IScience">
        <title>Live-bearing cockroach genome reveals convergent evolutionary mechanisms linked to viviparity in insects and beyond.</title>
        <authorList>
            <person name="Fouks B."/>
            <person name="Harrison M.C."/>
            <person name="Mikhailova A.A."/>
            <person name="Marchal E."/>
            <person name="English S."/>
            <person name="Carruthers M."/>
            <person name="Jennings E.C."/>
            <person name="Chiamaka E.L."/>
            <person name="Frigard R.A."/>
            <person name="Pippel M."/>
            <person name="Attardo G.M."/>
            <person name="Benoit J.B."/>
            <person name="Bornberg-Bauer E."/>
            <person name="Tobe S.S."/>
        </authorList>
    </citation>
    <scope>NUCLEOTIDE SEQUENCE</scope>
    <source>
        <strain evidence="2">Stay&amp;Tobe</strain>
    </source>
</reference>
<gene>
    <name evidence="2" type="ORF">L9F63_013823</name>
</gene>
<name>A0AAD8A9D0_DIPPU</name>
<accession>A0AAD8A9D0</accession>
<dbReference type="InterPro" id="IPR056260">
    <property type="entry name" value="Dredd_2nd"/>
</dbReference>
<proteinExistence type="predicted"/>
<reference evidence="2" key="2">
    <citation type="submission" date="2023-05" db="EMBL/GenBank/DDBJ databases">
        <authorList>
            <person name="Fouks B."/>
        </authorList>
    </citation>
    <scope>NUCLEOTIDE SEQUENCE</scope>
    <source>
        <strain evidence="2">Stay&amp;Tobe</strain>
        <tissue evidence="2">Testes</tissue>
    </source>
</reference>
<sequence length="82" mass="9746">FVGHLVENFLKEKIRFSSHLPNVSWNVNCMRKDLYLMCEGLCTDELVYMVKQVRQKCCGLTRSFSCEFMELNLMYWCSCECI</sequence>
<feature type="non-terminal residue" evidence="2">
    <location>
        <position position="82"/>
    </location>
</feature>
<dbReference type="Proteomes" id="UP001233999">
    <property type="component" value="Unassembled WGS sequence"/>
</dbReference>
<dbReference type="EMBL" id="JASPKZ010002710">
    <property type="protein sequence ID" value="KAJ9594862.1"/>
    <property type="molecule type" value="Genomic_DNA"/>
</dbReference>
<evidence type="ECO:0000259" key="1">
    <source>
        <dbReference type="Pfam" id="PF23724"/>
    </source>
</evidence>
<keyword evidence="3" id="KW-1185">Reference proteome</keyword>
<evidence type="ECO:0000313" key="2">
    <source>
        <dbReference type="EMBL" id="KAJ9594862.1"/>
    </source>
</evidence>
<comment type="caution">
    <text evidence="2">The sequence shown here is derived from an EMBL/GenBank/DDBJ whole genome shotgun (WGS) entry which is preliminary data.</text>
</comment>
<protein>
    <recommendedName>
        <fullName evidence="1">Caspase-8 second domain-containing protein</fullName>
    </recommendedName>
</protein>
<feature type="domain" description="Caspase-8 second" evidence="1">
    <location>
        <begin position="24"/>
        <end position="82"/>
    </location>
</feature>
<evidence type="ECO:0000313" key="3">
    <source>
        <dbReference type="Proteomes" id="UP001233999"/>
    </source>
</evidence>